<dbReference type="OrthoDB" id="8964908at2759"/>
<organism evidence="2 3">
    <name type="scientific">Anabarilius grahami</name>
    <name type="common">Kanglang fish</name>
    <name type="synonym">Barilius grahami</name>
    <dbReference type="NCBI Taxonomy" id="495550"/>
    <lineage>
        <taxon>Eukaryota</taxon>
        <taxon>Metazoa</taxon>
        <taxon>Chordata</taxon>
        <taxon>Craniata</taxon>
        <taxon>Vertebrata</taxon>
        <taxon>Euteleostomi</taxon>
        <taxon>Actinopterygii</taxon>
        <taxon>Neopterygii</taxon>
        <taxon>Teleostei</taxon>
        <taxon>Ostariophysi</taxon>
        <taxon>Cypriniformes</taxon>
        <taxon>Xenocyprididae</taxon>
        <taxon>Xenocypridinae</taxon>
        <taxon>Xenocypridinae incertae sedis</taxon>
        <taxon>Anabarilius</taxon>
    </lineage>
</organism>
<evidence type="ECO:0000313" key="3">
    <source>
        <dbReference type="Proteomes" id="UP000281406"/>
    </source>
</evidence>
<protein>
    <submittedName>
        <fullName evidence="2">Uncharacterized protein</fullName>
    </submittedName>
</protein>
<feature type="region of interest" description="Disordered" evidence="1">
    <location>
        <begin position="1"/>
        <end position="23"/>
    </location>
</feature>
<sequence>MKENYPKDTETAPVHKKKWSKSKRKTFLRAKISEKRRRVRAWSTKRRQFCPDRVDGNVTAMRNQSYVPSVAMAPRNTTQYLMDLEYAERIDVSFETCDVSHDFSMQIHVPFDESVFSLLDSDYDRSLDFQQRDFENVFFRNEI</sequence>
<name>A0A3N0XDH2_ANAGA</name>
<feature type="compositionally biased region" description="Basic residues" evidence="1">
    <location>
        <begin position="14"/>
        <end position="23"/>
    </location>
</feature>
<reference evidence="2 3" key="1">
    <citation type="submission" date="2018-10" db="EMBL/GenBank/DDBJ databases">
        <title>Genome assembly for a Yunnan-Guizhou Plateau 3E fish, Anabarilius grahami (Regan), and its evolutionary and genetic applications.</title>
        <authorList>
            <person name="Jiang W."/>
        </authorList>
    </citation>
    <scope>NUCLEOTIDE SEQUENCE [LARGE SCALE GENOMIC DNA]</scope>
    <source>
        <strain evidence="2">AG-KIZ</strain>
        <tissue evidence="2">Muscle</tissue>
    </source>
</reference>
<accession>A0A3N0XDH2</accession>
<dbReference type="EMBL" id="RJVU01079805">
    <property type="protein sequence ID" value="ROI15447.1"/>
    <property type="molecule type" value="Genomic_DNA"/>
</dbReference>
<dbReference type="AlphaFoldDB" id="A0A3N0XDH2"/>
<comment type="caution">
    <text evidence="2">The sequence shown here is derived from an EMBL/GenBank/DDBJ whole genome shotgun (WGS) entry which is preliminary data.</text>
</comment>
<proteinExistence type="predicted"/>
<evidence type="ECO:0000256" key="1">
    <source>
        <dbReference type="SAM" id="MobiDB-lite"/>
    </source>
</evidence>
<keyword evidence="3" id="KW-1185">Reference proteome</keyword>
<evidence type="ECO:0000313" key="2">
    <source>
        <dbReference type="EMBL" id="ROI15447.1"/>
    </source>
</evidence>
<dbReference type="Proteomes" id="UP000281406">
    <property type="component" value="Unassembled WGS sequence"/>
</dbReference>
<gene>
    <name evidence="2" type="ORF">DPX16_12999</name>
</gene>
<feature type="compositionally biased region" description="Basic and acidic residues" evidence="1">
    <location>
        <begin position="1"/>
        <end position="10"/>
    </location>
</feature>